<comment type="caution">
    <text evidence="2">The sequence shown here is derived from an EMBL/GenBank/DDBJ whole genome shotgun (WGS) entry which is preliminary data.</text>
</comment>
<evidence type="ECO:0000313" key="2">
    <source>
        <dbReference type="EMBL" id="KAL2333689.1"/>
    </source>
</evidence>
<proteinExistence type="predicted"/>
<dbReference type="EMBL" id="JBGMDY010000005">
    <property type="protein sequence ID" value="KAL2333689.1"/>
    <property type="molecule type" value="Genomic_DNA"/>
</dbReference>
<evidence type="ECO:0000256" key="1">
    <source>
        <dbReference type="SAM" id="MobiDB-lite"/>
    </source>
</evidence>
<evidence type="ECO:0000313" key="3">
    <source>
        <dbReference type="Proteomes" id="UP001603857"/>
    </source>
</evidence>
<sequence>MHQNMDVIERVYNVLVQEADEDNQGNPKVSDNNKKKQKGTWQISSGAKAKQWEAKPSCVL</sequence>
<organism evidence="2 3">
    <name type="scientific">Flemingia macrophylla</name>
    <dbReference type="NCBI Taxonomy" id="520843"/>
    <lineage>
        <taxon>Eukaryota</taxon>
        <taxon>Viridiplantae</taxon>
        <taxon>Streptophyta</taxon>
        <taxon>Embryophyta</taxon>
        <taxon>Tracheophyta</taxon>
        <taxon>Spermatophyta</taxon>
        <taxon>Magnoliopsida</taxon>
        <taxon>eudicotyledons</taxon>
        <taxon>Gunneridae</taxon>
        <taxon>Pentapetalae</taxon>
        <taxon>rosids</taxon>
        <taxon>fabids</taxon>
        <taxon>Fabales</taxon>
        <taxon>Fabaceae</taxon>
        <taxon>Papilionoideae</taxon>
        <taxon>50 kb inversion clade</taxon>
        <taxon>NPAAA clade</taxon>
        <taxon>indigoferoid/millettioid clade</taxon>
        <taxon>Phaseoleae</taxon>
        <taxon>Flemingia</taxon>
    </lineage>
</organism>
<reference evidence="2 3" key="1">
    <citation type="submission" date="2024-08" db="EMBL/GenBank/DDBJ databases">
        <title>Insights into the chromosomal genome structure of Flemingia macrophylla.</title>
        <authorList>
            <person name="Ding Y."/>
            <person name="Zhao Y."/>
            <person name="Bi W."/>
            <person name="Wu M."/>
            <person name="Zhao G."/>
            <person name="Gong Y."/>
            <person name="Li W."/>
            <person name="Zhang P."/>
        </authorList>
    </citation>
    <scope>NUCLEOTIDE SEQUENCE [LARGE SCALE GENOMIC DNA]</scope>
    <source>
        <strain evidence="2">DYQJB</strain>
        <tissue evidence="2">Leaf</tissue>
    </source>
</reference>
<dbReference type="Proteomes" id="UP001603857">
    <property type="component" value="Unassembled WGS sequence"/>
</dbReference>
<dbReference type="AlphaFoldDB" id="A0ABD1MD38"/>
<feature type="region of interest" description="Disordered" evidence="1">
    <location>
        <begin position="18"/>
        <end position="60"/>
    </location>
</feature>
<accession>A0ABD1MD38</accession>
<name>A0ABD1MD38_9FABA</name>
<keyword evidence="3" id="KW-1185">Reference proteome</keyword>
<gene>
    <name evidence="2" type="ORF">Fmac_014902</name>
</gene>
<protein>
    <submittedName>
        <fullName evidence="2">Uncharacterized protein</fullName>
    </submittedName>
</protein>